<protein>
    <submittedName>
        <fullName evidence="1">Uncharacterized protein</fullName>
    </submittedName>
</protein>
<accession>A0A3M6QZD7</accession>
<comment type="caution">
    <text evidence="1">The sequence shown here is derived from an EMBL/GenBank/DDBJ whole genome shotgun (WGS) entry which is preliminary data.</text>
</comment>
<name>A0A3M6QZD7_9BURK</name>
<organism evidence="1 2">
    <name type="scientific">Corticibacter populi</name>
    <dbReference type="NCBI Taxonomy" id="1550736"/>
    <lineage>
        <taxon>Bacteria</taxon>
        <taxon>Pseudomonadati</taxon>
        <taxon>Pseudomonadota</taxon>
        <taxon>Betaproteobacteria</taxon>
        <taxon>Burkholderiales</taxon>
        <taxon>Comamonadaceae</taxon>
        <taxon>Corticibacter</taxon>
    </lineage>
</organism>
<sequence length="109" mass="11720">MPAAAMGFMAERRVASELHGRSISDVCTGSSSSLDLMMHGPSAVCSSASGRAATQRDITRLQQLFGRGGEGSLGLFERCTHAGQRINPWAWAEVAWQVVRGKVMERRAA</sequence>
<proteinExistence type="predicted"/>
<keyword evidence="2" id="KW-1185">Reference proteome</keyword>
<dbReference type="Proteomes" id="UP000278006">
    <property type="component" value="Unassembled WGS sequence"/>
</dbReference>
<reference evidence="1 2" key="1">
    <citation type="submission" date="2018-10" db="EMBL/GenBank/DDBJ databases">
        <title>Draft genome of Cortibacter populi DSM10536.</title>
        <authorList>
            <person name="Bernier A.-M."/>
            <person name="Bernard K."/>
        </authorList>
    </citation>
    <scope>NUCLEOTIDE SEQUENCE [LARGE SCALE GENOMIC DNA]</scope>
    <source>
        <strain evidence="1 2">DSM 105136</strain>
    </source>
</reference>
<evidence type="ECO:0000313" key="1">
    <source>
        <dbReference type="EMBL" id="RMX07989.1"/>
    </source>
</evidence>
<dbReference type="EMBL" id="RDQO01000001">
    <property type="protein sequence ID" value="RMX07989.1"/>
    <property type="molecule type" value="Genomic_DNA"/>
</dbReference>
<evidence type="ECO:0000313" key="2">
    <source>
        <dbReference type="Proteomes" id="UP000278006"/>
    </source>
</evidence>
<gene>
    <name evidence="1" type="ORF">D8I35_02355</name>
</gene>
<dbReference type="AlphaFoldDB" id="A0A3M6QZD7"/>
<dbReference type="RefSeq" id="WP_122226112.1">
    <property type="nucleotide sequence ID" value="NZ_RDQO01000001.1"/>
</dbReference>